<name>A0AAD8XW28_9STRA</name>
<dbReference type="EMBL" id="JATAAI010000037">
    <property type="protein sequence ID" value="KAK1734738.1"/>
    <property type="molecule type" value="Genomic_DNA"/>
</dbReference>
<keyword evidence="4 5" id="KW-0472">Membrane</keyword>
<evidence type="ECO:0000256" key="2">
    <source>
        <dbReference type="ARBA" id="ARBA00022692"/>
    </source>
</evidence>
<keyword evidence="2 5" id="KW-0812">Transmembrane</keyword>
<feature type="transmembrane region" description="Helical" evidence="5">
    <location>
        <begin position="80"/>
        <end position="100"/>
    </location>
</feature>
<feature type="transmembrane region" description="Helical" evidence="5">
    <location>
        <begin position="112"/>
        <end position="130"/>
    </location>
</feature>
<comment type="subcellular location">
    <subcellularLocation>
        <location evidence="1">Membrane</location>
        <topology evidence="1">Multi-pass membrane protein</topology>
    </subcellularLocation>
</comment>
<evidence type="ECO:0000256" key="1">
    <source>
        <dbReference type="ARBA" id="ARBA00004141"/>
    </source>
</evidence>
<dbReference type="PANTHER" id="PTHR43461:SF1">
    <property type="entry name" value="TRANSMEMBRANE PROTEIN 256"/>
    <property type="match status" value="1"/>
</dbReference>
<gene>
    <name evidence="6" type="ORF">QTG54_014611</name>
</gene>
<protein>
    <submittedName>
        <fullName evidence="6">DUF423 domain-containing protein</fullName>
    </submittedName>
</protein>
<keyword evidence="3 5" id="KW-1133">Transmembrane helix</keyword>
<dbReference type="Pfam" id="PF04241">
    <property type="entry name" value="DUF423"/>
    <property type="match status" value="1"/>
</dbReference>
<accession>A0AAD8XW28</accession>
<sequence length="132" mass="13588">MGNETSETLRKLAAALGASGVGLGAFGAHALKGYLNKKPEGSNNWKTAVSYQLLHAVALLSLSCLEEGKPRKYQGGGGWSGGKIMALGTVLFSGSIYLLTLDIGPKRILGPMTPVGGLLLMSGWAMIGAGKI</sequence>
<proteinExistence type="predicted"/>
<organism evidence="6 7">
    <name type="scientific">Skeletonema marinoi</name>
    <dbReference type="NCBI Taxonomy" id="267567"/>
    <lineage>
        <taxon>Eukaryota</taxon>
        <taxon>Sar</taxon>
        <taxon>Stramenopiles</taxon>
        <taxon>Ochrophyta</taxon>
        <taxon>Bacillariophyta</taxon>
        <taxon>Coscinodiscophyceae</taxon>
        <taxon>Thalassiosirophycidae</taxon>
        <taxon>Thalassiosirales</taxon>
        <taxon>Skeletonemataceae</taxon>
        <taxon>Skeletonema</taxon>
        <taxon>Skeletonema marinoi-dohrnii complex</taxon>
    </lineage>
</organism>
<keyword evidence="7" id="KW-1185">Reference proteome</keyword>
<evidence type="ECO:0000256" key="5">
    <source>
        <dbReference type="SAM" id="Phobius"/>
    </source>
</evidence>
<evidence type="ECO:0000256" key="3">
    <source>
        <dbReference type="ARBA" id="ARBA00022989"/>
    </source>
</evidence>
<reference evidence="6" key="1">
    <citation type="submission" date="2023-06" db="EMBL/GenBank/DDBJ databases">
        <title>Survivors Of The Sea: Transcriptome response of Skeletonema marinoi to long-term dormancy.</title>
        <authorList>
            <person name="Pinder M.I.M."/>
            <person name="Kourtchenko O."/>
            <person name="Robertson E.K."/>
            <person name="Larsson T."/>
            <person name="Maumus F."/>
            <person name="Osuna-Cruz C.M."/>
            <person name="Vancaester E."/>
            <person name="Stenow R."/>
            <person name="Vandepoele K."/>
            <person name="Ploug H."/>
            <person name="Bruchert V."/>
            <person name="Godhe A."/>
            <person name="Topel M."/>
        </authorList>
    </citation>
    <scope>NUCLEOTIDE SEQUENCE</scope>
    <source>
        <strain evidence="6">R05AC</strain>
    </source>
</reference>
<dbReference type="GO" id="GO:0016020">
    <property type="term" value="C:membrane"/>
    <property type="evidence" value="ECO:0007669"/>
    <property type="project" value="UniProtKB-SubCell"/>
</dbReference>
<dbReference type="AlphaFoldDB" id="A0AAD8XW28"/>
<dbReference type="PANTHER" id="PTHR43461">
    <property type="entry name" value="TRANSMEMBRANE PROTEIN 256"/>
    <property type="match status" value="1"/>
</dbReference>
<comment type="caution">
    <text evidence="6">The sequence shown here is derived from an EMBL/GenBank/DDBJ whole genome shotgun (WGS) entry which is preliminary data.</text>
</comment>
<evidence type="ECO:0000313" key="7">
    <source>
        <dbReference type="Proteomes" id="UP001224775"/>
    </source>
</evidence>
<dbReference type="Proteomes" id="UP001224775">
    <property type="component" value="Unassembled WGS sequence"/>
</dbReference>
<dbReference type="InterPro" id="IPR006696">
    <property type="entry name" value="DUF423"/>
</dbReference>
<evidence type="ECO:0000313" key="6">
    <source>
        <dbReference type="EMBL" id="KAK1734738.1"/>
    </source>
</evidence>
<feature type="transmembrane region" description="Helical" evidence="5">
    <location>
        <begin position="12"/>
        <end position="31"/>
    </location>
</feature>
<evidence type="ECO:0000256" key="4">
    <source>
        <dbReference type="ARBA" id="ARBA00023136"/>
    </source>
</evidence>